<accession>A0AAU9D3K2</accession>
<feature type="transmembrane region" description="Helical" evidence="1">
    <location>
        <begin position="112"/>
        <end position="133"/>
    </location>
</feature>
<proteinExistence type="predicted"/>
<sequence>MNKKINSILLSFLEIVTYIFSGIFAIATVGLIVIGLEKIFRVGTLYKEFISDFISKSVDPGIKSTSMFSVLVLLISILVSIIIFFEITVFIRRIVKNLKHEIYFNFDNLKNIRWIMYSAAFFLILDVLSKIVFDIVHLNIFYTSWSEIFVSALVFLGIYVIYLVFKRGVELQEDSDSLI</sequence>
<keyword evidence="3" id="KW-1185">Reference proteome</keyword>
<dbReference type="AlphaFoldDB" id="A0AAU9D3K2"/>
<organism evidence="2 3">
    <name type="scientific">Xylocopilactobacillus apis</name>
    <dbReference type="NCBI Taxonomy" id="2932183"/>
    <lineage>
        <taxon>Bacteria</taxon>
        <taxon>Bacillati</taxon>
        <taxon>Bacillota</taxon>
        <taxon>Bacilli</taxon>
        <taxon>Lactobacillales</taxon>
        <taxon>Lactobacillaceae</taxon>
        <taxon>Xylocopilactobacillus</taxon>
    </lineage>
</organism>
<reference evidence="2 3" key="1">
    <citation type="journal article" date="2023" name="Microbiol. Spectr.">
        <title>Symbiosis of Carpenter Bees with Uncharacterized Lactic Acid Bacteria Showing NAD Auxotrophy.</title>
        <authorList>
            <person name="Kawasaki S."/>
            <person name="Ozawa K."/>
            <person name="Mori T."/>
            <person name="Yamamoto A."/>
            <person name="Ito M."/>
            <person name="Ohkuma M."/>
            <person name="Sakamoto M."/>
            <person name="Matsutani M."/>
        </authorList>
    </citation>
    <scope>NUCLEOTIDE SEQUENCE [LARGE SCALE GENOMIC DNA]</scope>
    <source>
        <strain evidence="2 3">KimC2</strain>
    </source>
</reference>
<gene>
    <name evidence="2" type="ORF">KIMC2_16780</name>
</gene>
<evidence type="ECO:0000313" key="3">
    <source>
        <dbReference type="Proteomes" id="UP001321804"/>
    </source>
</evidence>
<feature type="transmembrane region" description="Helical" evidence="1">
    <location>
        <begin position="67"/>
        <end position="91"/>
    </location>
</feature>
<dbReference type="Pfam" id="PF11188">
    <property type="entry name" value="DUF2975"/>
    <property type="match status" value="1"/>
</dbReference>
<evidence type="ECO:0008006" key="4">
    <source>
        <dbReference type="Google" id="ProtNLM"/>
    </source>
</evidence>
<feature type="transmembrane region" description="Helical" evidence="1">
    <location>
        <begin position="12"/>
        <end position="36"/>
    </location>
</feature>
<keyword evidence="1" id="KW-0472">Membrane</keyword>
<feature type="transmembrane region" description="Helical" evidence="1">
    <location>
        <begin position="145"/>
        <end position="165"/>
    </location>
</feature>
<dbReference type="RefSeq" id="WP_317695902.1">
    <property type="nucleotide sequence ID" value="NZ_AP026801.1"/>
</dbReference>
<dbReference type="Proteomes" id="UP001321804">
    <property type="component" value="Chromosome"/>
</dbReference>
<protein>
    <recommendedName>
        <fullName evidence="4">DUF2975 domain-containing protein</fullName>
    </recommendedName>
</protein>
<keyword evidence="1" id="KW-1133">Transmembrane helix</keyword>
<evidence type="ECO:0000256" key="1">
    <source>
        <dbReference type="SAM" id="Phobius"/>
    </source>
</evidence>
<dbReference type="InterPro" id="IPR021354">
    <property type="entry name" value="DUF2975"/>
</dbReference>
<evidence type="ECO:0000313" key="2">
    <source>
        <dbReference type="EMBL" id="BDR57116.1"/>
    </source>
</evidence>
<name>A0AAU9D3K2_9LACO</name>
<dbReference type="KEGG" id="xak:KIMC2_16780"/>
<dbReference type="EMBL" id="AP026801">
    <property type="protein sequence ID" value="BDR57116.1"/>
    <property type="molecule type" value="Genomic_DNA"/>
</dbReference>
<keyword evidence="1" id="KW-0812">Transmembrane</keyword>